<evidence type="ECO:0000256" key="4">
    <source>
        <dbReference type="ARBA" id="ARBA00048819"/>
    </source>
</evidence>
<sequence length="393" mass="42381">MLRFGVEEEFMLVDPHRLVPVSLAGEIRDRLSVREELAPQIGGEFLAAQLEYATTIQTGVAAAGTELLAFRTALGDAARELAVIPLAGGTPFDVDGAAAIVPTERYQHIASEFGEMLVDHQVNGLHVHVEVVDPDARVRALNGTRDWLPFLLAITGDSPFWHGRDTGFESWRNVILRRMPTAGCPPVFDDAADYRRRTQLLVDMGALIDLGSIAWAARLSERFPTVEVRVFDAQLSVDDSVMAAALTRAIVDTSAQGAAGSCAPAELVDAALWEAGRRGADARLPDPLSGTMSTVWALADGLVEWIRPSLEASGDLELVIDGLERIRLEGTGAARQRERHRDSGAIGLRGLYREGCDGRERRAPTPLSMPFAEVAGLMSSPFPPTARQGSVAS</sequence>
<accession>A0A4Q2JKM7</accession>
<name>A0A4Q2JKM7_9MICO</name>
<evidence type="ECO:0000256" key="3">
    <source>
        <dbReference type="ARBA" id="ARBA00022840"/>
    </source>
</evidence>
<dbReference type="NCBIfam" id="TIGR02050">
    <property type="entry name" value="gshA_cyan_rel"/>
    <property type="match status" value="1"/>
</dbReference>
<keyword evidence="3 5" id="KW-0067">ATP-binding</keyword>
<protein>
    <recommendedName>
        <fullName evidence="5">Putative glutamate--cysteine ligase 2</fullName>
        <ecNumber evidence="5">6.3.2.2</ecNumber>
    </recommendedName>
    <alternativeName>
        <fullName evidence="5">Gamma-glutamylcysteine synthetase 2</fullName>
        <shortName evidence="5">GCS 2</shortName>
        <shortName evidence="5">Gamma-GCS 2</shortName>
    </alternativeName>
</protein>
<dbReference type="EC" id="6.3.2.2" evidence="5"/>
<dbReference type="Pfam" id="PF04107">
    <property type="entry name" value="GCS2"/>
    <property type="match status" value="1"/>
</dbReference>
<comment type="catalytic activity">
    <reaction evidence="4 5">
        <text>L-cysteine + L-glutamate + ATP = gamma-L-glutamyl-L-cysteine + ADP + phosphate + H(+)</text>
        <dbReference type="Rhea" id="RHEA:13285"/>
        <dbReference type="ChEBI" id="CHEBI:15378"/>
        <dbReference type="ChEBI" id="CHEBI:29985"/>
        <dbReference type="ChEBI" id="CHEBI:30616"/>
        <dbReference type="ChEBI" id="CHEBI:35235"/>
        <dbReference type="ChEBI" id="CHEBI:43474"/>
        <dbReference type="ChEBI" id="CHEBI:58173"/>
        <dbReference type="ChEBI" id="CHEBI:456216"/>
        <dbReference type="EC" id="6.3.2.2"/>
    </reaction>
</comment>
<evidence type="ECO:0000256" key="1">
    <source>
        <dbReference type="ARBA" id="ARBA00022598"/>
    </source>
</evidence>
<comment type="caution">
    <text evidence="6">The sequence shown here is derived from an EMBL/GenBank/DDBJ whole genome shotgun (WGS) entry which is preliminary data.</text>
</comment>
<comment type="similarity">
    <text evidence="5">Belongs to the glutamate--cysteine ligase type 2 family. YbdK subfamily.</text>
</comment>
<dbReference type="GO" id="GO:0042398">
    <property type="term" value="P:modified amino acid biosynthetic process"/>
    <property type="evidence" value="ECO:0007669"/>
    <property type="project" value="InterPro"/>
</dbReference>
<dbReference type="AlphaFoldDB" id="A0A4Q2JKM7"/>
<comment type="function">
    <text evidence="5">ATP-dependent carboxylate-amine ligase which exhibits weak glutamate--cysteine ligase activity.</text>
</comment>
<evidence type="ECO:0000256" key="2">
    <source>
        <dbReference type="ARBA" id="ARBA00022741"/>
    </source>
</evidence>
<keyword evidence="2 5" id="KW-0547">Nucleotide-binding</keyword>
<evidence type="ECO:0000313" key="6">
    <source>
        <dbReference type="EMBL" id="RXZ46600.1"/>
    </source>
</evidence>
<dbReference type="SUPFAM" id="SSF55931">
    <property type="entry name" value="Glutamine synthetase/guanido kinase"/>
    <property type="match status" value="1"/>
</dbReference>
<keyword evidence="7" id="KW-1185">Reference proteome</keyword>
<evidence type="ECO:0000313" key="7">
    <source>
        <dbReference type="Proteomes" id="UP000292935"/>
    </source>
</evidence>
<dbReference type="EMBL" id="SDPO01000004">
    <property type="protein sequence ID" value="RXZ46600.1"/>
    <property type="molecule type" value="Genomic_DNA"/>
</dbReference>
<dbReference type="HAMAP" id="MF_01609">
    <property type="entry name" value="Glu_cys_ligase_2"/>
    <property type="match status" value="1"/>
</dbReference>
<dbReference type="InterPro" id="IPR014746">
    <property type="entry name" value="Gln_synth/guanido_kin_cat_dom"/>
</dbReference>
<dbReference type="RefSeq" id="WP_115962169.1">
    <property type="nucleotide sequence ID" value="NZ_SDPO01000004.1"/>
</dbReference>
<dbReference type="Proteomes" id="UP000292935">
    <property type="component" value="Unassembled WGS sequence"/>
</dbReference>
<gene>
    <name evidence="6" type="ORF">ESP57_17125</name>
</gene>
<dbReference type="PANTHER" id="PTHR36510:SF1">
    <property type="entry name" value="GLUTAMATE--CYSTEINE LIGASE 2-RELATED"/>
    <property type="match status" value="1"/>
</dbReference>
<dbReference type="OrthoDB" id="9769628at2"/>
<proteinExistence type="inferred from homology"/>
<reference evidence="6 7" key="1">
    <citation type="submission" date="2019-01" db="EMBL/GenBank/DDBJ databases">
        <authorList>
            <person name="Li J."/>
        </authorList>
    </citation>
    <scope>NUCLEOTIDE SEQUENCE [LARGE SCALE GENOMIC DNA]</scope>
    <source>
        <strain evidence="6 7">CCUG 35506</strain>
    </source>
</reference>
<dbReference type="GO" id="GO:0005524">
    <property type="term" value="F:ATP binding"/>
    <property type="evidence" value="ECO:0007669"/>
    <property type="project" value="UniProtKB-KW"/>
</dbReference>
<dbReference type="PANTHER" id="PTHR36510">
    <property type="entry name" value="GLUTAMATE--CYSTEINE LIGASE 2-RELATED"/>
    <property type="match status" value="1"/>
</dbReference>
<evidence type="ECO:0000256" key="5">
    <source>
        <dbReference type="HAMAP-Rule" id="MF_01609"/>
    </source>
</evidence>
<dbReference type="InterPro" id="IPR006336">
    <property type="entry name" value="GCS2"/>
</dbReference>
<dbReference type="InterPro" id="IPR011793">
    <property type="entry name" value="YbdK"/>
</dbReference>
<dbReference type="GO" id="GO:0004357">
    <property type="term" value="F:glutamate-cysteine ligase activity"/>
    <property type="evidence" value="ECO:0007669"/>
    <property type="project" value="UniProtKB-EC"/>
</dbReference>
<dbReference type="InterPro" id="IPR050141">
    <property type="entry name" value="GCL_type2/YbdK_subfam"/>
</dbReference>
<organism evidence="6 7">
    <name type="scientific">Agromyces fucosus</name>
    <dbReference type="NCBI Taxonomy" id="41985"/>
    <lineage>
        <taxon>Bacteria</taxon>
        <taxon>Bacillati</taxon>
        <taxon>Actinomycetota</taxon>
        <taxon>Actinomycetes</taxon>
        <taxon>Micrococcales</taxon>
        <taxon>Microbacteriaceae</taxon>
        <taxon>Agromyces</taxon>
    </lineage>
</organism>
<dbReference type="Gene3D" id="3.30.590.20">
    <property type="match status" value="1"/>
</dbReference>
<keyword evidence="1 5" id="KW-0436">Ligase</keyword>